<gene>
    <name evidence="9" type="ORF">AACH10_17050</name>
</gene>
<accession>A0ABU9CN24</accession>
<evidence type="ECO:0000256" key="4">
    <source>
        <dbReference type="ARBA" id="ARBA00022833"/>
    </source>
</evidence>
<dbReference type="Pfam" id="PF01435">
    <property type="entry name" value="Peptidase_M48"/>
    <property type="match status" value="1"/>
</dbReference>
<evidence type="ECO:0000313" key="9">
    <source>
        <dbReference type="EMBL" id="MEK8051962.1"/>
    </source>
</evidence>
<comment type="caution">
    <text evidence="9">The sequence shown here is derived from an EMBL/GenBank/DDBJ whole genome shotgun (WGS) entry which is preliminary data.</text>
</comment>
<dbReference type="Proteomes" id="UP001365405">
    <property type="component" value="Unassembled WGS sequence"/>
</dbReference>
<comment type="cofactor">
    <cofactor evidence="6">
        <name>Zn(2+)</name>
        <dbReference type="ChEBI" id="CHEBI:29105"/>
    </cofactor>
    <text evidence="6">Binds 1 zinc ion per subunit.</text>
</comment>
<dbReference type="PANTHER" id="PTHR22726:SF1">
    <property type="entry name" value="METALLOENDOPEPTIDASE OMA1, MITOCHONDRIAL"/>
    <property type="match status" value="1"/>
</dbReference>
<evidence type="ECO:0000256" key="2">
    <source>
        <dbReference type="ARBA" id="ARBA00022723"/>
    </source>
</evidence>
<dbReference type="PANTHER" id="PTHR22726">
    <property type="entry name" value="METALLOENDOPEPTIDASE OMA1"/>
    <property type="match status" value="1"/>
</dbReference>
<feature type="transmembrane region" description="Helical" evidence="7">
    <location>
        <begin position="34"/>
        <end position="54"/>
    </location>
</feature>
<evidence type="ECO:0000313" key="10">
    <source>
        <dbReference type="Proteomes" id="UP001365405"/>
    </source>
</evidence>
<evidence type="ECO:0000256" key="3">
    <source>
        <dbReference type="ARBA" id="ARBA00022801"/>
    </source>
</evidence>
<keyword evidence="2" id="KW-0479">Metal-binding</keyword>
<evidence type="ECO:0000256" key="5">
    <source>
        <dbReference type="ARBA" id="ARBA00023049"/>
    </source>
</evidence>
<evidence type="ECO:0000256" key="7">
    <source>
        <dbReference type="SAM" id="Phobius"/>
    </source>
</evidence>
<feature type="domain" description="Peptidase M48" evidence="8">
    <location>
        <begin position="124"/>
        <end position="284"/>
    </location>
</feature>
<dbReference type="EMBL" id="JBBUTH010000008">
    <property type="protein sequence ID" value="MEK8051962.1"/>
    <property type="molecule type" value="Genomic_DNA"/>
</dbReference>
<dbReference type="InterPro" id="IPR051156">
    <property type="entry name" value="Mito/Outer_Membr_Metalloprot"/>
</dbReference>
<keyword evidence="3 6" id="KW-0378">Hydrolase</keyword>
<evidence type="ECO:0000259" key="8">
    <source>
        <dbReference type="Pfam" id="PF01435"/>
    </source>
</evidence>
<comment type="similarity">
    <text evidence="6">Belongs to the peptidase M48 family.</text>
</comment>
<dbReference type="Gene3D" id="3.30.2010.10">
    <property type="entry name" value="Metalloproteases ('zincins'), catalytic domain"/>
    <property type="match status" value="1"/>
</dbReference>
<reference evidence="9 10" key="1">
    <citation type="submission" date="2024-04" db="EMBL/GenBank/DDBJ databases">
        <title>Novel species of the genus Ideonella isolated from streams.</title>
        <authorList>
            <person name="Lu H."/>
        </authorList>
    </citation>
    <scope>NUCLEOTIDE SEQUENCE [LARGE SCALE GENOMIC DNA]</scope>
    <source>
        <strain evidence="9 10">DXS22W</strain>
    </source>
</reference>
<evidence type="ECO:0000256" key="6">
    <source>
        <dbReference type="RuleBase" id="RU003983"/>
    </source>
</evidence>
<organism evidence="9 10">
    <name type="scientific">Pseudaquabacterium inlustre</name>
    <dbReference type="NCBI Taxonomy" id="2984192"/>
    <lineage>
        <taxon>Bacteria</taxon>
        <taxon>Pseudomonadati</taxon>
        <taxon>Pseudomonadota</taxon>
        <taxon>Betaproteobacteria</taxon>
        <taxon>Burkholderiales</taxon>
        <taxon>Sphaerotilaceae</taxon>
        <taxon>Pseudaquabacterium</taxon>
    </lineage>
</organism>
<evidence type="ECO:0000256" key="1">
    <source>
        <dbReference type="ARBA" id="ARBA00022670"/>
    </source>
</evidence>
<keyword evidence="4 6" id="KW-0862">Zinc</keyword>
<keyword evidence="7" id="KW-0472">Membrane</keyword>
<protein>
    <submittedName>
        <fullName evidence="9">M48 family metallopeptidase</fullName>
    </submittedName>
</protein>
<keyword evidence="10" id="KW-1185">Reference proteome</keyword>
<sequence length="307" mass="33411">MTDTHFRTDAQVDLPALARHADGCRCMLHARRRLGGALLGAGVLAVTTGLPAAAAEPECKRSGFAKLTGADQIEQGAGQQYRQMLQQANGQQALAPKDHPQVKRLRYIANRIIPLTYDCNPRAKEWRWEVNLIGSKELNAFCMPGGKIAFYLGILDRLKLDDDEVAVIMGHEVAHALLEHARERMGKTMATRGAIELGAALFGLGNVGRGVADMGGQLLTLRFSRDDESEADALGLILSAQAGYRPEAGASLWRKMLAASKGAPPQWLSTHPSGETRIHEIEARYPRVMPMYEAAAKPDQRFGPPNA</sequence>
<proteinExistence type="inferred from homology"/>
<keyword evidence="1 6" id="KW-0645">Protease</keyword>
<dbReference type="CDD" id="cd07331">
    <property type="entry name" value="M48C_Oma1_like"/>
    <property type="match status" value="1"/>
</dbReference>
<keyword evidence="5 6" id="KW-0482">Metalloprotease</keyword>
<dbReference type="RefSeq" id="WP_341411654.1">
    <property type="nucleotide sequence ID" value="NZ_JBBUTH010000008.1"/>
</dbReference>
<dbReference type="InterPro" id="IPR001915">
    <property type="entry name" value="Peptidase_M48"/>
</dbReference>
<keyword evidence="7" id="KW-1133">Transmembrane helix</keyword>
<name>A0ABU9CN24_9BURK</name>
<keyword evidence="7" id="KW-0812">Transmembrane</keyword>